<dbReference type="PANTHER" id="PTHR34677">
    <property type="match status" value="1"/>
</dbReference>
<proteinExistence type="predicted"/>
<feature type="compositionally biased region" description="Low complexity" evidence="1">
    <location>
        <begin position="506"/>
        <end position="528"/>
    </location>
</feature>
<feature type="domain" description="DUF4214" evidence="2">
    <location>
        <begin position="1801"/>
        <end position="1846"/>
    </location>
</feature>
<feature type="region of interest" description="Disordered" evidence="1">
    <location>
        <begin position="506"/>
        <end position="530"/>
    </location>
</feature>
<feature type="domain" description="Bacterial Ig-like" evidence="4">
    <location>
        <begin position="824"/>
        <end position="917"/>
    </location>
</feature>
<feature type="domain" description="Bacterial Ig-like" evidence="4">
    <location>
        <begin position="513"/>
        <end position="608"/>
    </location>
</feature>
<feature type="domain" description="Bacterial Ig-like" evidence="5">
    <location>
        <begin position="1228"/>
        <end position="1318"/>
    </location>
</feature>
<dbReference type="EMBL" id="JABAIV010000008">
    <property type="protein sequence ID" value="NNG25185.1"/>
    <property type="molecule type" value="Genomic_DNA"/>
</dbReference>
<evidence type="ECO:0000259" key="3">
    <source>
        <dbReference type="Pfam" id="PF17936"/>
    </source>
</evidence>
<dbReference type="NCBIfam" id="NF033510">
    <property type="entry name" value="Ca_tandemer"/>
    <property type="match status" value="5"/>
</dbReference>
<sequence length="1858" mass="179268">MASNSSTMASIPSVTISFENFGDFANDGDENDTAQNAVYRVNGDPAYQLVIDGAITGTVAYDGYDAVFAASNVLEDAVTLSFATGQVFTPGAIVLSNYATSLVDQSVVITGYNASSQQVGAAVTHTLANNYYGALASESIALPGMTGITRLVITATTLGGKIEYLMIDGISMTNIQPPAAAVVSVSSSTANGSYNAGDLITLTVSFDREVDVDTTGGLPTLQLETGSTDRTASYAGGSGTATLSFSYTVQAGDTSADLNYTSTGALALNGATIMAAGNGANADLVLPVPGAAGSLGANKAIVLDTAAPLLAITSDKAALKVGDTAAITFTFSENPGVSFNAADVTVSGGALGALSGSGLVRTATFTPTPATNGGSAGISVAGGSYTDAAGNSGEAGASPAISFDTLAPTVSITSDKAALKAGQTAAITFTFSEDPGASFTLGDVAVSGGSLGPLGGSGTTRTATFTPAAATNNGTASITVAAGAYLDAGGNAGGAGATPALAFDTQAPGAPAAPDLAAASDTGSSSTDNLTKDTALTLRGVAGSAEAGATIRLYHGATLIATTAAAGDGRWAADSIFLADGAHTITATATDAAGNTSAASGGLTVTIDRTAPAAPGIPDLAMGSDSGSSSSDNITSVNTPTVGGAAGSAAGGATVILYDSNGSTVIGSTTAAGDGSWSVVTSVLSEGVHTITAKALDAAGNLGAASGALALAIDRTGPATSAAGAAFSADSGASNSDLVTAIAAQTISGTLDASLGAGERVEVSTNNGASWQPATAAEGGTTWSLATTLLASDTLRVRVVDAAGNAGTAFACAYVFDTAAPVAPSTPDLASASDTGLSAGDDITGDTTPTFTGNAESGALVTLYDGATVIGSAVATGGAWSITSSALAQGSHSITATARDAAGNEGAASSALDVFVETGAPATAAASVVLSADTGASGSDLVTRTAAQTISGTLDANLAAGERVEVSFDGGGSWTTASATVGASTWSLSATLAAGVHTLQVRVANAVDNAGPVLQRAVTLDTAAPAVTITSSAAQLKAGESATITFSFSDDPGSSFSWDGSTGDVTVSGGTLGPISGTGLTRSALFTPSSATNGGSAAITIGAGAYADLAGNLGAAGATPALVFDTLAPAAPSIPVLAPASDSGPSSSDGVTNDATPTFTGTAEHGATVTLYDSGGAAIGSGLASMLDGAWSITVAALGPGAHTIAARAADAAGNTGAAGSGLAVTVDTAAPTLAITTSAPMLRIGQTASITFTFSEDPGAGFDAAAVAVGGGTLGALTGTGLTRSAIYTPDAGIDGGTASISVAAASYADLAGNSGGAGTLAALAFDTLAPGAPAAPGLALASDTGTAGDGITGTASPRIEGTAAANAHVALYAGAAMAGSATADALGHWSIATALGFGTHTLTATQSDAAGNVSAASAAFTLRIDAPPAAPDPLVDGVPVRQQPVLLPGGVLGTAVVVPIVTATRTESSGRADVADIPLATNGGTTVLLAQLSPGFGLRASGASLPAAGALEFLVNSIKAATPFHAPAEQGYLTGNGLTFLAGLAPAESLLVQTVAPVSTAAPGGVLTLAGAPAAPGRSVALVIDTTGLASGGTIELRDVDFAAVVGNADILARGNPVLVGDGANQRFAVEAGSTATVFAGGGADTLGFGIPDGAATSQQGAQAPPASGAATLHGGKGIDAASFLGGRGDYDIAWHNGYVVVGSKSNPAASAMLVNVEMLRFADGSVAMGNVENIPALETLAGMYQSVLGRQADLGGFAYWADAVDAGASWGAVALRMVDSSEYSAAAGGFNGQATHDIALLYAALFNRAVDAAGLAYWQEAMQQGVTLEQVAIDLLQSVEMVGHRRAVLDWDFSL</sequence>
<accession>A0A7Y2K224</accession>
<feature type="domain" description="Bacterial Ig-like" evidence="5">
    <location>
        <begin position="1021"/>
        <end position="1116"/>
    </location>
</feature>
<dbReference type="Pfam" id="PF17936">
    <property type="entry name" value="Big_6"/>
    <property type="match status" value="1"/>
</dbReference>
<dbReference type="InterPro" id="IPR013783">
    <property type="entry name" value="Ig-like_fold"/>
</dbReference>
<dbReference type="SUPFAM" id="SSF81296">
    <property type="entry name" value="E set domains"/>
    <property type="match status" value="1"/>
</dbReference>
<dbReference type="InterPro" id="IPR014756">
    <property type="entry name" value="Ig_E-set"/>
</dbReference>
<dbReference type="PANTHER" id="PTHR34677:SF3">
    <property type="entry name" value="BACTERIAL IG-LIKE DOMAIN-CONTAINING PROTEIN"/>
    <property type="match status" value="1"/>
</dbReference>
<feature type="domain" description="Bacterial Ig-like" evidence="5">
    <location>
        <begin position="404"/>
        <end position="495"/>
    </location>
</feature>
<evidence type="ECO:0000259" key="2">
    <source>
        <dbReference type="Pfam" id="PF13946"/>
    </source>
</evidence>
<dbReference type="Pfam" id="PF13946">
    <property type="entry name" value="DUF4214"/>
    <property type="match status" value="2"/>
</dbReference>
<dbReference type="InterPro" id="IPR044016">
    <property type="entry name" value="Big_13"/>
</dbReference>
<evidence type="ECO:0000313" key="6">
    <source>
        <dbReference type="EMBL" id="NNG25185.1"/>
    </source>
</evidence>
<comment type="caution">
    <text evidence="6">The sequence shown here is derived from an EMBL/GenBank/DDBJ whole genome shotgun (WGS) entry which is preliminary data.</text>
</comment>
<gene>
    <name evidence="6" type="ORF">HGB41_19560</name>
</gene>
<dbReference type="Gene3D" id="2.60.40.10">
    <property type="entry name" value="Immunoglobulins"/>
    <property type="match status" value="7"/>
</dbReference>
<dbReference type="InterPro" id="IPR025282">
    <property type="entry name" value="DUF4214"/>
</dbReference>
<evidence type="ECO:0000259" key="5">
    <source>
        <dbReference type="Pfam" id="PF19078"/>
    </source>
</evidence>
<evidence type="ECO:0000259" key="4">
    <source>
        <dbReference type="Pfam" id="PF19077"/>
    </source>
</evidence>
<reference evidence="6 7" key="1">
    <citation type="submission" date="2020-04" db="EMBL/GenBank/DDBJ databases">
        <title>Massilia sp. nov., a cold adapted bacteria isolated from Arctic soil.</title>
        <authorList>
            <person name="Son J."/>
            <person name="Ka J.-O."/>
        </authorList>
    </citation>
    <scope>NUCLEOTIDE SEQUENCE [LARGE SCALE GENOMIC DNA]</scope>
    <source>
        <strain evidence="6 7">ML15P13</strain>
    </source>
</reference>
<evidence type="ECO:0000256" key="1">
    <source>
        <dbReference type="SAM" id="MobiDB-lite"/>
    </source>
</evidence>
<organism evidence="6 7">
    <name type="scientific">Telluria aromaticivorans</name>
    <dbReference type="NCBI Taxonomy" id="2725995"/>
    <lineage>
        <taxon>Bacteria</taxon>
        <taxon>Pseudomonadati</taxon>
        <taxon>Pseudomonadota</taxon>
        <taxon>Betaproteobacteria</taxon>
        <taxon>Burkholderiales</taxon>
        <taxon>Oxalobacteraceae</taxon>
        <taxon>Telluria group</taxon>
        <taxon>Telluria</taxon>
    </lineage>
</organism>
<feature type="domain" description="Bacterial Ig" evidence="3">
    <location>
        <begin position="1152"/>
        <end position="1220"/>
    </location>
</feature>
<feature type="domain" description="Bacterial Ig-like" evidence="5">
    <location>
        <begin position="304"/>
        <end position="397"/>
    </location>
</feature>
<evidence type="ECO:0000313" key="7">
    <source>
        <dbReference type="Proteomes" id="UP000533905"/>
    </source>
</evidence>
<feature type="domain" description="Bacterial Ig-like" evidence="4">
    <location>
        <begin position="615"/>
        <end position="714"/>
    </location>
</feature>
<dbReference type="InterPro" id="IPR044048">
    <property type="entry name" value="Big_12"/>
</dbReference>
<dbReference type="Pfam" id="PF19078">
    <property type="entry name" value="Big_12"/>
    <property type="match status" value="4"/>
</dbReference>
<dbReference type="Proteomes" id="UP000533905">
    <property type="component" value="Unassembled WGS sequence"/>
</dbReference>
<dbReference type="Pfam" id="PF19077">
    <property type="entry name" value="Big_13"/>
    <property type="match status" value="4"/>
</dbReference>
<dbReference type="RefSeq" id="WP_171087585.1">
    <property type="nucleotide sequence ID" value="NZ_JABAIV010000008.1"/>
</dbReference>
<keyword evidence="7" id="KW-1185">Reference proteome</keyword>
<dbReference type="InterPro" id="IPR041498">
    <property type="entry name" value="Big_6"/>
</dbReference>
<feature type="domain" description="DUF4214" evidence="2">
    <location>
        <begin position="1746"/>
        <end position="1787"/>
    </location>
</feature>
<name>A0A7Y2K224_9BURK</name>
<protein>
    <submittedName>
        <fullName evidence="6">DUF4214 domain-containing protein</fullName>
    </submittedName>
</protein>
<feature type="domain" description="Bacterial Ig-like" evidence="4">
    <location>
        <begin position="1339"/>
        <end position="1427"/>
    </location>
</feature>